<name>A0A9W9ZXY6_9CNID</name>
<reference evidence="1" key="1">
    <citation type="submission" date="2023-01" db="EMBL/GenBank/DDBJ databases">
        <title>Genome assembly of the deep-sea coral Lophelia pertusa.</title>
        <authorList>
            <person name="Herrera S."/>
            <person name="Cordes E."/>
        </authorList>
    </citation>
    <scope>NUCLEOTIDE SEQUENCE</scope>
    <source>
        <strain evidence="1">USNM1676648</strain>
        <tissue evidence="1">Polyp</tissue>
    </source>
</reference>
<protein>
    <submittedName>
        <fullName evidence="1">Uncharacterized protein</fullName>
    </submittedName>
</protein>
<evidence type="ECO:0000313" key="1">
    <source>
        <dbReference type="EMBL" id="KAJ7389932.1"/>
    </source>
</evidence>
<sequence>MEKRNHSAKSFRQTTRRKALDSDKYMNIDEFMSVLHDVEMITPFGKLGSRYTDAHHVDDYQSITLFSQHTEQNDYRTIPQTSSVMLQVVETLRDTRNSLSYSKQHSQKIVEDSVMTNYMFLLLSQSRKSR</sequence>
<organism evidence="1 2">
    <name type="scientific">Desmophyllum pertusum</name>
    <dbReference type="NCBI Taxonomy" id="174260"/>
    <lineage>
        <taxon>Eukaryota</taxon>
        <taxon>Metazoa</taxon>
        <taxon>Cnidaria</taxon>
        <taxon>Anthozoa</taxon>
        <taxon>Hexacorallia</taxon>
        <taxon>Scleractinia</taxon>
        <taxon>Caryophylliina</taxon>
        <taxon>Caryophylliidae</taxon>
        <taxon>Desmophyllum</taxon>
    </lineage>
</organism>
<evidence type="ECO:0000313" key="2">
    <source>
        <dbReference type="Proteomes" id="UP001163046"/>
    </source>
</evidence>
<proteinExistence type="predicted"/>
<gene>
    <name evidence="1" type="ORF">OS493_028399</name>
</gene>
<comment type="caution">
    <text evidence="1">The sequence shown here is derived from an EMBL/GenBank/DDBJ whole genome shotgun (WGS) entry which is preliminary data.</text>
</comment>
<dbReference type="Proteomes" id="UP001163046">
    <property type="component" value="Unassembled WGS sequence"/>
</dbReference>
<accession>A0A9W9ZXY6</accession>
<dbReference type="AlphaFoldDB" id="A0A9W9ZXY6"/>
<keyword evidence="2" id="KW-1185">Reference proteome</keyword>
<dbReference type="EMBL" id="MU825423">
    <property type="protein sequence ID" value="KAJ7389932.1"/>
    <property type="molecule type" value="Genomic_DNA"/>
</dbReference>